<comment type="caution">
    <text evidence="2">The sequence shown here is derived from an EMBL/GenBank/DDBJ whole genome shotgun (WGS) entry which is preliminary data.</text>
</comment>
<organism evidence="2 3">
    <name type="scientific">Streptomyces narbonensis</name>
    <dbReference type="NCBI Taxonomy" id="67333"/>
    <lineage>
        <taxon>Bacteria</taxon>
        <taxon>Bacillati</taxon>
        <taxon>Actinomycetota</taxon>
        <taxon>Actinomycetes</taxon>
        <taxon>Kitasatosporales</taxon>
        <taxon>Streptomycetaceae</taxon>
        <taxon>Streptomyces</taxon>
    </lineage>
</organism>
<feature type="compositionally biased region" description="Basic and acidic residues" evidence="1">
    <location>
        <begin position="67"/>
        <end position="76"/>
    </location>
</feature>
<feature type="region of interest" description="Disordered" evidence="1">
    <location>
        <begin position="145"/>
        <end position="165"/>
    </location>
</feature>
<evidence type="ECO:0000313" key="3">
    <source>
        <dbReference type="Proteomes" id="UP001551329"/>
    </source>
</evidence>
<dbReference type="Proteomes" id="UP001551329">
    <property type="component" value="Unassembled WGS sequence"/>
</dbReference>
<evidence type="ECO:0000313" key="2">
    <source>
        <dbReference type="EMBL" id="MEU7075980.1"/>
    </source>
</evidence>
<accession>A0ABV3CNW0</accession>
<sequence>MHSSLPHALAEALADVLWFIEGCEDDQMDPDDAVKVLEGVGHLVSKLSSGQRSEFIDLLGTMAEAKSDPARREFQGRMRPAMTASRSRSMPAARVRRLGRSSCRTALSHCGSRSPGRSVSSWPGPDVTGEGIEFVAVDQDRLEPKAVGFRQRLGPAEDPSGDATG</sequence>
<feature type="region of interest" description="Disordered" evidence="1">
    <location>
        <begin position="67"/>
        <end position="95"/>
    </location>
</feature>
<protein>
    <recommendedName>
        <fullName evidence="4">NTP pyrophosphohydrolase MazG putative catalytic core domain-containing protein</fullName>
    </recommendedName>
</protein>
<dbReference type="RefSeq" id="WP_358478473.1">
    <property type="nucleotide sequence ID" value="NZ_JBEZAE010000053.1"/>
</dbReference>
<feature type="region of interest" description="Disordered" evidence="1">
    <location>
        <begin position="106"/>
        <end position="125"/>
    </location>
</feature>
<gene>
    <name evidence="2" type="ORF">AB0A88_38550</name>
</gene>
<dbReference type="EMBL" id="JBEZAE010000053">
    <property type="protein sequence ID" value="MEU7075980.1"/>
    <property type="molecule type" value="Genomic_DNA"/>
</dbReference>
<name>A0ABV3CNW0_9ACTN</name>
<reference evidence="2 3" key="1">
    <citation type="submission" date="2024-06" db="EMBL/GenBank/DDBJ databases">
        <title>The Natural Products Discovery Center: Release of the First 8490 Sequenced Strains for Exploring Actinobacteria Biosynthetic Diversity.</title>
        <authorList>
            <person name="Kalkreuter E."/>
            <person name="Kautsar S.A."/>
            <person name="Yang D."/>
            <person name="Bader C.D."/>
            <person name="Teijaro C.N."/>
            <person name="Fluegel L."/>
            <person name="Davis C.M."/>
            <person name="Simpson J.R."/>
            <person name="Lauterbach L."/>
            <person name="Steele A.D."/>
            <person name="Gui C."/>
            <person name="Meng S."/>
            <person name="Li G."/>
            <person name="Viehrig K."/>
            <person name="Ye F."/>
            <person name="Su P."/>
            <person name="Kiefer A.F."/>
            <person name="Nichols A."/>
            <person name="Cepeda A.J."/>
            <person name="Yan W."/>
            <person name="Fan B."/>
            <person name="Jiang Y."/>
            <person name="Adhikari A."/>
            <person name="Zheng C.-J."/>
            <person name="Schuster L."/>
            <person name="Cowan T.M."/>
            <person name="Smanski M.J."/>
            <person name="Chevrette M.G."/>
            <person name="De Carvalho L.P.S."/>
            <person name="Shen B."/>
        </authorList>
    </citation>
    <scope>NUCLEOTIDE SEQUENCE [LARGE SCALE GENOMIC DNA]</scope>
    <source>
        <strain evidence="2 3">NPDC045974</strain>
    </source>
</reference>
<evidence type="ECO:0008006" key="4">
    <source>
        <dbReference type="Google" id="ProtNLM"/>
    </source>
</evidence>
<keyword evidence="3" id="KW-1185">Reference proteome</keyword>
<proteinExistence type="predicted"/>
<evidence type="ECO:0000256" key="1">
    <source>
        <dbReference type="SAM" id="MobiDB-lite"/>
    </source>
</evidence>